<dbReference type="EMBL" id="BPLR01019556">
    <property type="protein sequence ID" value="GIX69205.1"/>
    <property type="molecule type" value="Genomic_DNA"/>
</dbReference>
<keyword evidence="2" id="KW-1185">Reference proteome</keyword>
<protein>
    <submittedName>
        <fullName evidence="1">Uncharacterized protein</fullName>
    </submittedName>
</protein>
<evidence type="ECO:0000313" key="2">
    <source>
        <dbReference type="Proteomes" id="UP001054945"/>
    </source>
</evidence>
<gene>
    <name evidence="1" type="ORF">CEXT_78581</name>
</gene>
<organism evidence="1 2">
    <name type="scientific">Caerostris extrusa</name>
    <name type="common">Bark spider</name>
    <name type="synonym">Caerostris bankana</name>
    <dbReference type="NCBI Taxonomy" id="172846"/>
    <lineage>
        <taxon>Eukaryota</taxon>
        <taxon>Metazoa</taxon>
        <taxon>Ecdysozoa</taxon>
        <taxon>Arthropoda</taxon>
        <taxon>Chelicerata</taxon>
        <taxon>Arachnida</taxon>
        <taxon>Araneae</taxon>
        <taxon>Araneomorphae</taxon>
        <taxon>Entelegynae</taxon>
        <taxon>Araneoidea</taxon>
        <taxon>Araneidae</taxon>
        <taxon>Caerostris</taxon>
    </lineage>
</organism>
<dbReference type="AlphaFoldDB" id="A0AAV4MAD3"/>
<name>A0AAV4MAD3_CAEEX</name>
<comment type="caution">
    <text evidence="1">The sequence shown here is derived from an EMBL/GenBank/DDBJ whole genome shotgun (WGS) entry which is preliminary data.</text>
</comment>
<sequence>MTYCDQERRSFIKKRTFMYLCTDSIILRHISKGSVLLQGFSFQKFLGREEKNTWKSFYGSQASSVLEETEYTLKHTRNSLRNSPLIF</sequence>
<accession>A0AAV4MAD3</accession>
<dbReference type="Proteomes" id="UP001054945">
    <property type="component" value="Unassembled WGS sequence"/>
</dbReference>
<evidence type="ECO:0000313" key="1">
    <source>
        <dbReference type="EMBL" id="GIX69205.1"/>
    </source>
</evidence>
<reference evidence="1 2" key="1">
    <citation type="submission" date="2021-06" db="EMBL/GenBank/DDBJ databases">
        <title>Caerostris extrusa draft genome.</title>
        <authorList>
            <person name="Kono N."/>
            <person name="Arakawa K."/>
        </authorList>
    </citation>
    <scope>NUCLEOTIDE SEQUENCE [LARGE SCALE GENOMIC DNA]</scope>
</reference>
<proteinExistence type="predicted"/>